<evidence type="ECO:0000259" key="8">
    <source>
        <dbReference type="Pfam" id="PF00135"/>
    </source>
</evidence>
<reference evidence="10" key="2">
    <citation type="submission" date="2021-02" db="UniProtKB">
        <authorList>
            <consortium name="EnsemblMetazoa"/>
        </authorList>
    </citation>
    <scope>IDENTIFICATION</scope>
    <source>
        <strain evidence="10">JHB</strain>
    </source>
</reference>
<dbReference type="InterPro" id="IPR002018">
    <property type="entry name" value="CarbesteraseB"/>
</dbReference>
<dbReference type="InterPro" id="IPR019826">
    <property type="entry name" value="Carboxylesterase_B_AS"/>
</dbReference>
<evidence type="ECO:0000256" key="7">
    <source>
        <dbReference type="RuleBase" id="RU361235"/>
    </source>
</evidence>
<keyword evidence="5" id="KW-1015">Disulfide bond</keyword>
<keyword evidence="7" id="KW-0732">Signal</keyword>
<keyword evidence="6" id="KW-0325">Glycoprotein</keyword>
<dbReference type="PROSITE" id="PS00122">
    <property type="entry name" value="CARBOXYLESTERASE_B_1"/>
    <property type="match status" value="1"/>
</dbReference>
<keyword evidence="3" id="KW-0719">Serine esterase</keyword>
<evidence type="ECO:0000313" key="9">
    <source>
        <dbReference type="EMBL" id="EDS38955.1"/>
    </source>
</evidence>
<dbReference type="STRING" id="7176.B0X225"/>
<proteinExistence type="inferred from homology"/>
<dbReference type="InParanoid" id="B0X225"/>
<dbReference type="Gene3D" id="3.40.50.1820">
    <property type="entry name" value="alpha/beta hydrolase"/>
    <property type="match status" value="1"/>
</dbReference>
<protein>
    <recommendedName>
        <fullName evidence="7">Carboxylic ester hydrolase</fullName>
        <ecNumber evidence="7">3.1.1.-</ecNumber>
    </recommendedName>
</protein>
<dbReference type="OMA" id="GDEICYI"/>
<dbReference type="KEGG" id="cqu:CpipJ_CPIJ013175"/>
<evidence type="ECO:0000256" key="1">
    <source>
        <dbReference type="ARBA" id="ARBA00005964"/>
    </source>
</evidence>
<evidence type="ECO:0000313" key="10">
    <source>
        <dbReference type="EnsemblMetazoa" id="CPIJ013175-PA"/>
    </source>
</evidence>
<dbReference type="Proteomes" id="UP000002320">
    <property type="component" value="Unassembled WGS sequence"/>
</dbReference>
<evidence type="ECO:0000256" key="2">
    <source>
        <dbReference type="ARBA" id="ARBA00010515"/>
    </source>
</evidence>
<comment type="similarity">
    <text evidence="2">Belongs to the 'GDXG' lipolytic enzyme family.</text>
</comment>
<dbReference type="AlphaFoldDB" id="B0X225"/>
<dbReference type="PROSITE" id="PS01173">
    <property type="entry name" value="LIPASE_GDXG_HIS"/>
    <property type="match status" value="1"/>
</dbReference>
<dbReference type="SUPFAM" id="SSF53474">
    <property type="entry name" value="alpha/beta-Hydrolases"/>
    <property type="match status" value="1"/>
</dbReference>
<dbReference type="InterPro" id="IPR029058">
    <property type="entry name" value="AB_hydrolase_fold"/>
</dbReference>
<dbReference type="InterPro" id="IPR002168">
    <property type="entry name" value="Lipase_GDXG_HIS_AS"/>
</dbReference>
<organism>
    <name type="scientific">Culex quinquefasciatus</name>
    <name type="common">Southern house mosquito</name>
    <name type="synonym">Culex pungens</name>
    <dbReference type="NCBI Taxonomy" id="7176"/>
    <lineage>
        <taxon>Eukaryota</taxon>
        <taxon>Metazoa</taxon>
        <taxon>Ecdysozoa</taxon>
        <taxon>Arthropoda</taxon>
        <taxon>Hexapoda</taxon>
        <taxon>Insecta</taxon>
        <taxon>Pterygota</taxon>
        <taxon>Neoptera</taxon>
        <taxon>Endopterygota</taxon>
        <taxon>Diptera</taxon>
        <taxon>Nematocera</taxon>
        <taxon>Culicoidea</taxon>
        <taxon>Culicidae</taxon>
        <taxon>Culicinae</taxon>
        <taxon>Culicini</taxon>
        <taxon>Culex</taxon>
        <taxon>Culex</taxon>
    </lineage>
</organism>
<dbReference type="Pfam" id="PF00135">
    <property type="entry name" value="COesterase"/>
    <property type="match status" value="1"/>
</dbReference>
<feature type="domain" description="Carboxylesterase type B" evidence="8">
    <location>
        <begin position="39"/>
        <end position="518"/>
    </location>
</feature>
<dbReference type="PANTHER" id="PTHR43142:SF1">
    <property type="entry name" value="CARBOXYLIC ESTER HYDROLASE"/>
    <property type="match status" value="1"/>
</dbReference>
<evidence type="ECO:0000256" key="6">
    <source>
        <dbReference type="ARBA" id="ARBA00023180"/>
    </source>
</evidence>
<dbReference type="FunCoup" id="B0X225">
    <property type="interactions" value="41"/>
</dbReference>
<feature type="signal peptide" evidence="7">
    <location>
        <begin position="1"/>
        <end position="25"/>
    </location>
</feature>
<sequence>MLDPVSKTLLATLLATCAIVAASSSGNVFPQFPIVLPAPLVCIKDGCLIGTTRDALEGSQFDAFFGIPYAKPPVGRLRFRDPVEVEPWNGNYDASFERGKCVQKSDARPMSLVEGGEDCLYLNLYRPQNVREKLPVIFYIHGGSYASGSASFAEYGPERLMDTGKVIVVVIQYRLGVFGFLSTDDSSSPGNYGLKDQSMALRWVQRNIERFGGDPNRVTLVGQSAGGAAVQMHMMSRLSQGTFQRGVSISGTALAYWNWNIDQPRLARLQAAVVGIPAAYKISTEQLVEALRRVDAIELGKSIDELKYFHVHPTGLYQPVAERHLTNGSFLHEEPRALWAAGKYQQVPWITGTVPNDGAADSLGIVTNATLLYELNEKSRTYIPRLAGGVDNDNTTPMLKDRFFPDGTDERWLTTHNFLNLQELLTESTITYSTTQSVKQHLALEAPHKAPIGVYYFNYKGRASHSYLYTYTTADFGVVHSDELLYLFRNTAIGADFPVGSPEWIVSKGFVDYFVKIAYGRIPGPTCSAKDCKILEFTNSGNPKAPAALNLINGFDEEMYNFWQKFYSLQGI</sequence>
<dbReference type="GO" id="GO:0052689">
    <property type="term" value="F:carboxylic ester hydrolase activity"/>
    <property type="evidence" value="ECO:0007669"/>
    <property type="project" value="UniProtKB-KW"/>
</dbReference>
<comment type="similarity">
    <text evidence="1 7">Belongs to the type-B carboxylesterase/lipase family.</text>
</comment>
<dbReference type="PANTHER" id="PTHR43142">
    <property type="entry name" value="CARBOXYLIC ESTER HYDROLASE"/>
    <property type="match status" value="1"/>
</dbReference>
<dbReference type="VEuPathDB" id="VectorBase:CQUJHB002189"/>
<dbReference type="PROSITE" id="PS00941">
    <property type="entry name" value="CARBOXYLESTERASE_B_2"/>
    <property type="match status" value="1"/>
</dbReference>
<dbReference type="eggNOG" id="KOG1516">
    <property type="taxonomic scope" value="Eukaryota"/>
</dbReference>
<name>B0X225_CULQU</name>
<keyword evidence="11" id="KW-1185">Reference proteome</keyword>
<dbReference type="EMBL" id="DS232277">
    <property type="protein sequence ID" value="EDS38955.1"/>
    <property type="molecule type" value="Genomic_DNA"/>
</dbReference>
<keyword evidence="4 7" id="KW-0378">Hydrolase</keyword>
<dbReference type="VEuPathDB" id="VectorBase:CPIJ013175"/>
<evidence type="ECO:0000313" key="11">
    <source>
        <dbReference type="Proteomes" id="UP000002320"/>
    </source>
</evidence>
<dbReference type="OrthoDB" id="19653at2759"/>
<dbReference type="InterPro" id="IPR019819">
    <property type="entry name" value="Carboxylesterase_B_CS"/>
</dbReference>
<dbReference type="EnsemblMetazoa" id="CPIJ013175-RA">
    <property type="protein sequence ID" value="CPIJ013175-PA"/>
    <property type="gene ID" value="CPIJ013175"/>
</dbReference>
<dbReference type="HOGENOM" id="CLU_006586_13_2_1"/>
<dbReference type="EC" id="3.1.1.-" evidence="7"/>
<evidence type="ECO:0000256" key="3">
    <source>
        <dbReference type="ARBA" id="ARBA00022487"/>
    </source>
</evidence>
<accession>B0X225</accession>
<gene>
    <name evidence="10" type="primary">6046515</name>
    <name evidence="9" type="ORF">CpipJ_CPIJ013175</name>
</gene>
<evidence type="ECO:0000256" key="4">
    <source>
        <dbReference type="ARBA" id="ARBA00022801"/>
    </source>
</evidence>
<feature type="chain" id="PRO_5011325974" description="Carboxylic ester hydrolase" evidence="7">
    <location>
        <begin position="26"/>
        <end position="572"/>
    </location>
</feature>
<evidence type="ECO:0000256" key="5">
    <source>
        <dbReference type="ARBA" id="ARBA00023157"/>
    </source>
</evidence>
<dbReference type="ESTHER" id="culqu-b0x225">
    <property type="family name" value="Juvenile_hormone_esterase"/>
</dbReference>
<reference evidence="9" key="1">
    <citation type="submission" date="2007-03" db="EMBL/GenBank/DDBJ databases">
        <title>Annotation of Culex pipiens quinquefasciatus.</title>
        <authorList>
            <consortium name="The Broad Institute Genome Sequencing Platform"/>
            <person name="Atkinson P.W."/>
            <person name="Hemingway J."/>
            <person name="Christensen B.M."/>
            <person name="Higgs S."/>
            <person name="Kodira C."/>
            <person name="Hannick L."/>
            <person name="Megy K."/>
            <person name="O'Leary S."/>
            <person name="Pearson M."/>
            <person name="Haas B.J."/>
            <person name="Mauceli E."/>
            <person name="Wortman J.R."/>
            <person name="Lee N.H."/>
            <person name="Guigo R."/>
            <person name="Stanke M."/>
            <person name="Alvarado L."/>
            <person name="Amedeo P."/>
            <person name="Antoine C.H."/>
            <person name="Arensburger P."/>
            <person name="Bidwell S.L."/>
            <person name="Crawford M."/>
            <person name="Camaro F."/>
            <person name="Devon K."/>
            <person name="Engels R."/>
            <person name="Hammond M."/>
            <person name="Howarth C."/>
            <person name="Koehrsen M."/>
            <person name="Lawson D."/>
            <person name="Montgomery P."/>
            <person name="Nene V."/>
            <person name="Nusbaum C."/>
            <person name="Puiu D."/>
            <person name="Romero-Severson J."/>
            <person name="Severson D.W."/>
            <person name="Shumway M."/>
            <person name="Sisk P."/>
            <person name="Stolte C."/>
            <person name="Zeng Q."/>
            <person name="Eisenstadt E."/>
            <person name="Fraser-Liggett C."/>
            <person name="Strausberg R."/>
            <person name="Galagan J."/>
            <person name="Birren B."/>
            <person name="Collins F.H."/>
        </authorList>
    </citation>
    <scope>NUCLEOTIDE SEQUENCE [LARGE SCALE GENOMIC DNA]</scope>
    <source>
        <strain evidence="9">JHB</strain>
    </source>
</reference>